<dbReference type="OrthoDB" id="5836370at2759"/>
<keyword evidence="4" id="KW-1185">Reference proteome</keyword>
<dbReference type="Proteomes" id="UP000659654">
    <property type="component" value="Unassembled WGS sequence"/>
</dbReference>
<dbReference type="WBParaSite" id="BXY_0588900.1">
    <property type="protein sequence ID" value="BXY_0588900.1"/>
    <property type="gene ID" value="BXY_0588900"/>
</dbReference>
<name>A0A1I7RYS1_BURXY</name>
<reference evidence="5" key="1">
    <citation type="submission" date="2016-11" db="UniProtKB">
        <authorList>
            <consortium name="WormBaseParasite"/>
        </authorList>
    </citation>
    <scope>IDENTIFICATION</scope>
</reference>
<proteinExistence type="predicted"/>
<evidence type="ECO:0000313" key="4">
    <source>
        <dbReference type="Proteomes" id="UP000659654"/>
    </source>
</evidence>
<dbReference type="Proteomes" id="UP000095284">
    <property type="component" value="Unplaced"/>
</dbReference>
<accession>A0A1I7RYS1</accession>
<dbReference type="EMBL" id="CAJFDI010000002">
    <property type="protein sequence ID" value="CAD5213306.1"/>
    <property type="molecule type" value="Genomic_DNA"/>
</dbReference>
<evidence type="ECO:0000313" key="2">
    <source>
        <dbReference type="EMBL" id="CAD5213306.1"/>
    </source>
</evidence>
<gene>
    <name evidence="2" type="ORF">BXYJ_LOCUS2964</name>
</gene>
<feature type="signal peptide" evidence="1">
    <location>
        <begin position="1"/>
        <end position="18"/>
    </location>
</feature>
<dbReference type="EMBL" id="CAJFCV020000002">
    <property type="protein sequence ID" value="CAG9092319.1"/>
    <property type="molecule type" value="Genomic_DNA"/>
</dbReference>
<evidence type="ECO:0000256" key="1">
    <source>
        <dbReference type="SAM" id="SignalP"/>
    </source>
</evidence>
<reference evidence="2" key="2">
    <citation type="submission" date="2020-09" db="EMBL/GenBank/DDBJ databases">
        <authorList>
            <person name="Kikuchi T."/>
        </authorList>
    </citation>
    <scope>NUCLEOTIDE SEQUENCE</scope>
    <source>
        <strain evidence="2">Ka4C1</strain>
    </source>
</reference>
<evidence type="ECO:0000313" key="3">
    <source>
        <dbReference type="Proteomes" id="UP000095284"/>
    </source>
</evidence>
<keyword evidence="1" id="KW-0732">Signal</keyword>
<protein>
    <submittedName>
        <fullName evidence="2">(pine wood nematode) hypothetical protein</fullName>
    </submittedName>
</protein>
<dbReference type="AlphaFoldDB" id="A0A1I7RYS1"/>
<evidence type="ECO:0000313" key="5">
    <source>
        <dbReference type="WBParaSite" id="BXY_0588900.1"/>
    </source>
</evidence>
<organism evidence="3 5">
    <name type="scientific">Bursaphelenchus xylophilus</name>
    <name type="common">Pinewood nematode worm</name>
    <name type="synonym">Aphelenchoides xylophilus</name>
    <dbReference type="NCBI Taxonomy" id="6326"/>
    <lineage>
        <taxon>Eukaryota</taxon>
        <taxon>Metazoa</taxon>
        <taxon>Ecdysozoa</taxon>
        <taxon>Nematoda</taxon>
        <taxon>Chromadorea</taxon>
        <taxon>Rhabditida</taxon>
        <taxon>Tylenchina</taxon>
        <taxon>Tylenchomorpha</taxon>
        <taxon>Aphelenchoidea</taxon>
        <taxon>Aphelenchoididae</taxon>
        <taxon>Bursaphelenchus</taxon>
    </lineage>
</organism>
<dbReference type="Proteomes" id="UP000582659">
    <property type="component" value="Unassembled WGS sequence"/>
</dbReference>
<feature type="chain" id="PRO_5036022016" evidence="1">
    <location>
        <begin position="19"/>
        <end position="209"/>
    </location>
</feature>
<dbReference type="eggNOG" id="ENOG502SRIJ">
    <property type="taxonomic scope" value="Eukaryota"/>
</dbReference>
<sequence>MTFKALMFSLACLAVALAECIDTKTNVINVEDGRPALPIHTVGGSFGAYSVKQEPSCHEQKVTVPSFKFPGSIKLLSGSITVSKPLKLVGQTKLLLTVQKRSALVGIICQDGVSRYAGLDNKYCQPDVCKEPTKFCKLLENPGTYDFDTLREAIGKNGSLPLPPAPLLLKRVLTGEWRLDGKFVVGDEVVGHLKVATTAGWIYFEEGKI</sequence>